<feature type="compositionally biased region" description="Low complexity" evidence="1">
    <location>
        <begin position="743"/>
        <end position="767"/>
    </location>
</feature>
<comment type="caution">
    <text evidence="3">The sequence shown here is derived from an EMBL/GenBank/DDBJ whole genome shotgun (WGS) entry which is preliminary data.</text>
</comment>
<keyword evidence="4" id="KW-1185">Reference proteome</keyword>
<sequence>MSYGPDLVEFSHILFTHSPMAYDNVRDILTLPDPRTLRIQRARLPRFPIGIQPRTFELVCDTLTKLNYSGPVALSCDDSKLLASFRPYYDEEKEAYFIMGHVGEPYQLVDHESFRRVVMEKKLEKATKLRLFCLQVPIPKVPTIIVAALAIPENLAAPDLIGYTWDILTGLLERNVSVASYATDGSNVERSVSALLEERATRVEEIRFKHPADDGTEHNDIIIPIFYFGSQPVAILQDPKHLLKTFRNNVFSGAQVPILPNHAILFSDIRSMAMSDSPIYKRDVTNVDRQDDNAATRLFSGATLDWLSSRHPELRGLIVFLFICGEMIDAYQSRSLSIEERVQMILRAQFFFEFWEKFIEVGGYSKAKHYLSPQCTKILKMLIRGFLQLVVIYRGYNGMYALLPWLLCTEAVEHVFGMCRQIIKDFTMHDFHLMVPKLFIKLRRAFFRADTTDGKARANGYSHTHTDIRDIDFGMLSSFPTDVNIQQASTRAYGEAHSIFSYLGLTPEQLYGSVVRFPGISTWYTDQDNIDSDSECDSDSLSSDNVDDTPNYQDVLDSLEDLDGSISEQENRRLMDFRYATVALTVDDQMSICRLPEFDDDARTEALSDDASHISTILASIGNSIAMRLPPVNVNDHTNAFELNLDTAVDLSELVRLRFRHQTKQAATGIRTMGVPSDSTIPSASVKPLTERQRILREFSQILKQQEDQGVGTGLERKFRWKSDAYHQPDTLRSNGQDNAQESSPNGNSANAVAAAKVSATKVSFHA</sequence>
<protein>
    <recommendedName>
        <fullName evidence="2">THAP9-like helix-turn-helix domain-containing protein</fullName>
    </recommendedName>
</protein>
<feature type="region of interest" description="Disordered" evidence="1">
    <location>
        <begin position="726"/>
        <end position="767"/>
    </location>
</feature>
<accession>A0A9P5YM41</accession>
<name>A0A9P5YM41_9AGAR</name>
<reference evidence="3" key="1">
    <citation type="submission" date="2020-11" db="EMBL/GenBank/DDBJ databases">
        <authorList>
            <consortium name="DOE Joint Genome Institute"/>
            <person name="Ahrendt S."/>
            <person name="Riley R."/>
            <person name="Andreopoulos W."/>
            <person name="Labutti K."/>
            <person name="Pangilinan J."/>
            <person name="Ruiz-Duenas F.J."/>
            <person name="Barrasa J.M."/>
            <person name="Sanchez-Garcia M."/>
            <person name="Camarero S."/>
            <person name="Miyauchi S."/>
            <person name="Serrano A."/>
            <person name="Linde D."/>
            <person name="Babiker R."/>
            <person name="Drula E."/>
            <person name="Ayuso-Fernandez I."/>
            <person name="Pacheco R."/>
            <person name="Padilla G."/>
            <person name="Ferreira P."/>
            <person name="Barriuso J."/>
            <person name="Kellner H."/>
            <person name="Castanera R."/>
            <person name="Alfaro M."/>
            <person name="Ramirez L."/>
            <person name="Pisabarro A.G."/>
            <person name="Kuo A."/>
            <person name="Tritt A."/>
            <person name="Lipzen A."/>
            <person name="He G."/>
            <person name="Yan M."/>
            <person name="Ng V."/>
            <person name="Cullen D."/>
            <person name="Martin F."/>
            <person name="Rosso M.-N."/>
            <person name="Henrissat B."/>
            <person name="Hibbett D."/>
            <person name="Martinez A.T."/>
            <person name="Grigoriev I.V."/>
        </authorList>
    </citation>
    <scope>NUCLEOTIDE SEQUENCE</scope>
    <source>
        <strain evidence="3">CIRM-BRFM 674</strain>
    </source>
</reference>
<dbReference type="Proteomes" id="UP000807469">
    <property type="component" value="Unassembled WGS sequence"/>
</dbReference>
<evidence type="ECO:0000256" key="1">
    <source>
        <dbReference type="SAM" id="MobiDB-lite"/>
    </source>
</evidence>
<dbReference type="OrthoDB" id="73076at2759"/>
<organism evidence="3 4">
    <name type="scientific">Pholiota conissans</name>
    <dbReference type="NCBI Taxonomy" id="109636"/>
    <lineage>
        <taxon>Eukaryota</taxon>
        <taxon>Fungi</taxon>
        <taxon>Dikarya</taxon>
        <taxon>Basidiomycota</taxon>
        <taxon>Agaricomycotina</taxon>
        <taxon>Agaricomycetes</taxon>
        <taxon>Agaricomycetidae</taxon>
        <taxon>Agaricales</taxon>
        <taxon>Agaricineae</taxon>
        <taxon>Strophariaceae</taxon>
        <taxon>Pholiota</taxon>
    </lineage>
</organism>
<evidence type="ECO:0000313" key="3">
    <source>
        <dbReference type="EMBL" id="KAF9472308.1"/>
    </source>
</evidence>
<dbReference type="InterPro" id="IPR021896">
    <property type="entry name" value="THAP9-like_HTH"/>
</dbReference>
<dbReference type="EMBL" id="MU155551">
    <property type="protein sequence ID" value="KAF9472308.1"/>
    <property type="molecule type" value="Genomic_DNA"/>
</dbReference>
<gene>
    <name evidence="3" type="ORF">BDN70DRAFT_818838</name>
</gene>
<evidence type="ECO:0000313" key="4">
    <source>
        <dbReference type="Proteomes" id="UP000807469"/>
    </source>
</evidence>
<feature type="compositionally biased region" description="Polar residues" evidence="1">
    <location>
        <begin position="731"/>
        <end position="742"/>
    </location>
</feature>
<dbReference type="Pfam" id="PF12017">
    <property type="entry name" value="Tnp_P_element"/>
    <property type="match status" value="1"/>
</dbReference>
<proteinExistence type="predicted"/>
<feature type="domain" description="THAP9-like helix-turn-helix" evidence="2">
    <location>
        <begin position="2"/>
        <end position="38"/>
    </location>
</feature>
<dbReference type="AlphaFoldDB" id="A0A9P5YM41"/>
<evidence type="ECO:0000259" key="2">
    <source>
        <dbReference type="Pfam" id="PF12017"/>
    </source>
</evidence>